<keyword evidence="1" id="KW-0539">Nucleus</keyword>
<evidence type="ECO:0000313" key="3">
    <source>
        <dbReference type="EMBL" id="KAH7128579.1"/>
    </source>
</evidence>
<dbReference type="GO" id="GO:0000981">
    <property type="term" value="F:DNA-binding transcription factor activity, RNA polymerase II-specific"/>
    <property type="evidence" value="ECO:0007669"/>
    <property type="project" value="InterPro"/>
</dbReference>
<name>A0A9P9E0T6_9PLEO</name>
<dbReference type="CDD" id="cd00067">
    <property type="entry name" value="GAL4"/>
    <property type="match status" value="1"/>
</dbReference>
<dbReference type="OrthoDB" id="10261408at2759"/>
<dbReference type="InterPro" id="IPR036864">
    <property type="entry name" value="Zn2-C6_fun-type_DNA-bd_sf"/>
</dbReference>
<keyword evidence="4" id="KW-1185">Reference proteome</keyword>
<comment type="caution">
    <text evidence="3">The sequence shown here is derived from an EMBL/GenBank/DDBJ whole genome shotgun (WGS) entry which is preliminary data.</text>
</comment>
<dbReference type="InterPro" id="IPR053187">
    <property type="entry name" value="Notoamide_regulator"/>
</dbReference>
<proteinExistence type="predicted"/>
<dbReference type="Proteomes" id="UP000700596">
    <property type="component" value="Unassembled WGS sequence"/>
</dbReference>
<evidence type="ECO:0000313" key="4">
    <source>
        <dbReference type="Proteomes" id="UP000700596"/>
    </source>
</evidence>
<reference evidence="3" key="1">
    <citation type="journal article" date="2021" name="Nat. Commun.">
        <title>Genetic determinants of endophytism in the Arabidopsis root mycobiome.</title>
        <authorList>
            <person name="Mesny F."/>
            <person name="Miyauchi S."/>
            <person name="Thiergart T."/>
            <person name="Pickel B."/>
            <person name="Atanasova L."/>
            <person name="Karlsson M."/>
            <person name="Huettel B."/>
            <person name="Barry K.W."/>
            <person name="Haridas S."/>
            <person name="Chen C."/>
            <person name="Bauer D."/>
            <person name="Andreopoulos W."/>
            <person name="Pangilinan J."/>
            <person name="LaButti K."/>
            <person name="Riley R."/>
            <person name="Lipzen A."/>
            <person name="Clum A."/>
            <person name="Drula E."/>
            <person name="Henrissat B."/>
            <person name="Kohler A."/>
            <person name="Grigoriev I.V."/>
            <person name="Martin F.M."/>
            <person name="Hacquard S."/>
        </authorList>
    </citation>
    <scope>NUCLEOTIDE SEQUENCE</scope>
    <source>
        <strain evidence="3">MPI-CAGE-CH-0243</strain>
    </source>
</reference>
<evidence type="ECO:0000256" key="1">
    <source>
        <dbReference type="ARBA" id="ARBA00023242"/>
    </source>
</evidence>
<dbReference type="PROSITE" id="PS50048">
    <property type="entry name" value="ZN2_CY6_FUNGAL_2"/>
    <property type="match status" value="1"/>
</dbReference>
<dbReference type="InterPro" id="IPR001138">
    <property type="entry name" value="Zn2Cys6_DnaBD"/>
</dbReference>
<dbReference type="AlphaFoldDB" id="A0A9P9E0T6"/>
<protein>
    <recommendedName>
        <fullName evidence="2">Zn(2)-C6 fungal-type domain-containing protein</fullName>
    </recommendedName>
</protein>
<dbReference type="Gene3D" id="4.10.240.10">
    <property type="entry name" value="Zn(2)-C6 fungal-type DNA-binding domain"/>
    <property type="match status" value="1"/>
</dbReference>
<sequence length="166" mass="18736">MADVSGHDTSRLPNSQRFNFDAIVGYGACMACRGRVTKCTLERPQCKECVSRRTGCVYNDTLPDTIMPPAKRQKIDQPENPYQSLFRLMQTEPFEVADRIFRRIRDGGDAQSVLNYIREGEILVHIASTVESRTSESTHYKPDIRILANNVSDFTDGFALPSNSDQ</sequence>
<gene>
    <name evidence="3" type="ORF">B0J11DRAFT_274608</name>
</gene>
<dbReference type="PANTHER" id="PTHR47256:SF1">
    <property type="entry name" value="ZN(II)2CYS6 TRANSCRIPTION FACTOR (EUROFUNG)"/>
    <property type="match status" value="1"/>
</dbReference>
<dbReference type="SUPFAM" id="SSF57701">
    <property type="entry name" value="Zn2/Cys6 DNA-binding domain"/>
    <property type="match status" value="1"/>
</dbReference>
<feature type="domain" description="Zn(2)-C6 fungal-type" evidence="2">
    <location>
        <begin position="28"/>
        <end position="58"/>
    </location>
</feature>
<accession>A0A9P9E0T6</accession>
<dbReference type="GO" id="GO:0008270">
    <property type="term" value="F:zinc ion binding"/>
    <property type="evidence" value="ECO:0007669"/>
    <property type="project" value="InterPro"/>
</dbReference>
<dbReference type="Pfam" id="PF00172">
    <property type="entry name" value="Zn_clus"/>
    <property type="match status" value="1"/>
</dbReference>
<dbReference type="PANTHER" id="PTHR47256">
    <property type="entry name" value="ZN(II)2CYS6 TRANSCRIPTION FACTOR (EUROFUNG)-RELATED"/>
    <property type="match status" value="1"/>
</dbReference>
<dbReference type="EMBL" id="JAGMWT010000005">
    <property type="protein sequence ID" value="KAH7128579.1"/>
    <property type="molecule type" value="Genomic_DNA"/>
</dbReference>
<evidence type="ECO:0000259" key="2">
    <source>
        <dbReference type="PROSITE" id="PS50048"/>
    </source>
</evidence>
<organism evidence="3 4">
    <name type="scientific">Dendryphion nanum</name>
    <dbReference type="NCBI Taxonomy" id="256645"/>
    <lineage>
        <taxon>Eukaryota</taxon>
        <taxon>Fungi</taxon>
        <taxon>Dikarya</taxon>
        <taxon>Ascomycota</taxon>
        <taxon>Pezizomycotina</taxon>
        <taxon>Dothideomycetes</taxon>
        <taxon>Pleosporomycetidae</taxon>
        <taxon>Pleosporales</taxon>
        <taxon>Torulaceae</taxon>
        <taxon>Dendryphion</taxon>
    </lineage>
</organism>